<evidence type="ECO:0000313" key="11">
    <source>
        <dbReference type="Proteomes" id="UP000177905"/>
    </source>
</evidence>
<dbReference type="InterPro" id="IPR038591">
    <property type="entry name" value="NolW-like_sf"/>
</dbReference>
<evidence type="ECO:0000256" key="5">
    <source>
        <dbReference type="ARBA" id="ARBA00023136"/>
    </source>
</evidence>
<proteinExistence type="inferred from homology"/>
<evidence type="ECO:0000256" key="3">
    <source>
        <dbReference type="ARBA" id="ARBA00022692"/>
    </source>
</evidence>
<comment type="subcellular location">
    <subcellularLocation>
        <location evidence="8">Cell outer membrane</location>
    </subcellularLocation>
    <subcellularLocation>
        <location evidence="1">Membrane</location>
    </subcellularLocation>
</comment>
<comment type="similarity">
    <text evidence="7">Belongs to the bacterial secretin family.</text>
</comment>
<feature type="domain" description="Secretin/TonB short N-terminal" evidence="9">
    <location>
        <begin position="76"/>
        <end position="124"/>
    </location>
</feature>
<dbReference type="AlphaFoldDB" id="A0A1F4S5X8"/>
<dbReference type="PANTHER" id="PTHR30604:SF1">
    <property type="entry name" value="DNA UTILIZATION PROTEIN HOFQ"/>
    <property type="match status" value="1"/>
</dbReference>
<protein>
    <recommendedName>
        <fullName evidence="9">Secretin/TonB short N-terminal domain-containing protein</fullName>
    </recommendedName>
</protein>
<evidence type="ECO:0000256" key="6">
    <source>
        <dbReference type="ARBA" id="ARBA00023237"/>
    </source>
</evidence>
<dbReference type="PRINTS" id="PR00811">
    <property type="entry name" value="BCTERIALGSPD"/>
</dbReference>
<sequence>MNKKIYLRIKDFIAAKSIRYVLINSILLFLFFSSAGFSQSEDTLGDVSIKGGLLSFKLKDADIKSILQIFARQLHKNIVAGDGVKGTVSLSFSDVKPLEGFEAVLRAKGLDWFEEGDTIVVSNKKTVKTFLLQYANAVEVKTALELLMVEGDQVSVNDSYNALIVKTPSDNMSRIERAIRNMDIPPIQVMVQVNIIEIKTGDVGNLGLNAKYSSQNNPNNKLQTKGFAEKGDTGSLGFYAQVISGNVESYLSTVLTETNYDLVASPRIATINHKPASILIGSKLGYKTTTVTTTGTVQEIHFLEVGTKLIITPHVSDDEYIRMKIAPKVSEGYVTDDLPTENTTETENEVMVKSGQTIVIGGLTKNKETRTEVGIPLLMNIPLIGNLFKKTNIDNEKRELLVTITPKIMTPEYLEKMQNDITTINDHAKKGSSFLLH</sequence>
<dbReference type="EMBL" id="MEUA01000017">
    <property type="protein sequence ID" value="OGC15832.1"/>
    <property type="molecule type" value="Genomic_DNA"/>
</dbReference>
<dbReference type="InterPro" id="IPR005644">
    <property type="entry name" value="NolW-like"/>
</dbReference>
<dbReference type="InterPro" id="IPR049371">
    <property type="entry name" value="GspD-like_N0"/>
</dbReference>
<keyword evidence="5" id="KW-0472">Membrane</keyword>
<evidence type="ECO:0000313" key="10">
    <source>
        <dbReference type="EMBL" id="OGC15832.1"/>
    </source>
</evidence>
<dbReference type="GO" id="GO:0009279">
    <property type="term" value="C:cell outer membrane"/>
    <property type="evidence" value="ECO:0007669"/>
    <property type="project" value="UniProtKB-SubCell"/>
</dbReference>
<reference evidence="10 11" key="1">
    <citation type="journal article" date="2016" name="Nat. Commun.">
        <title>Thousands of microbial genomes shed light on interconnected biogeochemical processes in an aquifer system.</title>
        <authorList>
            <person name="Anantharaman K."/>
            <person name="Brown C.T."/>
            <person name="Hug L.A."/>
            <person name="Sharon I."/>
            <person name="Castelle C.J."/>
            <person name="Probst A.J."/>
            <person name="Thomas B.C."/>
            <person name="Singh A."/>
            <person name="Wilkins M.J."/>
            <person name="Karaoz U."/>
            <person name="Brodie E.L."/>
            <person name="Williams K.H."/>
            <person name="Hubbard S.S."/>
            <person name="Banfield J.F."/>
        </authorList>
    </citation>
    <scope>NUCLEOTIDE SEQUENCE [LARGE SCALE GENOMIC DNA]</scope>
</reference>
<evidence type="ECO:0000256" key="4">
    <source>
        <dbReference type="ARBA" id="ARBA00022729"/>
    </source>
</evidence>
<gene>
    <name evidence="10" type="ORF">A2290_05800</name>
</gene>
<dbReference type="Gene3D" id="3.30.1370.120">
    <property type="match status" value="1"/>
</dbReference>
<dbReference type="SMART" id="SM00965">
    <property type="entry name" value="STN"/>
    <property type="match status" value="1"/>
</dbReference>
<comment type="caution">
    <text evidence="10">The sequence shown here is derived from an EMBL/GenBank/DDBJ whole genome shotgun (WGS) entry which is preliminary data.</text>
</comment>
<dbReference type="InterPro" id="IPR001775">
    <property type="entry name" value="GspD/PilQ"/>
</dbReference>
<dbReference type="Proteomes" id="UP000177905">
    <property type="component" value="Unassembled WGS sequence"/>
</dbReference>
<dbReference type="Pfam" id="PF00263">
    <property type="entry name" value="Secretin"/>
    <property type="match status" value="1"/>
</dbReference>
<evidence type="ECO:0000256" key="8">
    <source>
        <dbReference type="RuleBase" id="RU004004"/>
    </source>
</evidence>
<keyword evidence="2 8" id="KW-0813">Transport</keyword>
<dbReference type="GO" id="GO:0009306">
    <property type="term" value="P:protein secretion"/>
    <property type="evidence" value="ECO:0007669"/>
    <property type="project" value="InterPro"/>
</dbReference>
<accession>A0A1F4S5X8</accession>
<dbReference type="Pfam" id="PF21305">
    <property type="entry name" value="type_II_gspD_N0"/>
    <property type="match status" value="1"/>
</dbReference>
<name>A0A1F4S5X8_UNCSA</name>
<evidence type="ECO:0000259" key="9">
    <source>
        <dbReference type="SMART" id="SM00965"/>
    </source>
</evidence>
<evidence type="ECO:0000256" key="1">
    <source>
        <dbReference type="ARBA" id="ARBA00004370"/>
    </source>
</evidence>
<evidence type="ECO:0000256" key="7">
    <source>
        <dbReference type="RuleBase" id="RU004003"/>
    </source>
</evidence>
<dbReference type="Gene3D" id="3.30.1370.130">
    <property type="match status" value="1"/>
</dbReference>
<dbReference type="Pfam" id="PF03958">
    <property type="entry name" value="Secretin_N"/>
    <property type="match status" value="1"/>
</dbReference>
<keyword evidence="4" id="KW-0732">Signal</keyword>
<keyword evidence="3" id="KW-0812">Transmembrane</keyword>
<organism evidence="10 11">
    <name type="scientific">candidate division WOR-1 bacterium RIFOXYB2_FULL_36_35</name>
    <dbReference type="NCBI Taxonomy" id="1802578"/>
    <lineage>
        <taxon>Bacteria</taxon>
        <taxon>Bacillati</taxon>
        <taxon>Saganbacteria</taxon>
    </lineage>
</organism>
<keyword evidence="6" id="KW-0998">Cell outer membrane</keyword>
<dbReference type="InterPro" id="IPR004846">
    <property type="entry name" value="T2SS/T3SS_dom"/>
</dbReference>
<dbReference type="PANTHER" id="PTHR30604">
    <property type="entry name" value="PROTEIN TRANSPORT PROTEIN HOFQ"/>
    <property type="match status" value="1"/>
</dbReference>
<dbReference type="InterPro" id="IPR051808">
    <property type="entry name" value="Type_IV_pilus_biogenesis"/>
</dbReference>
<evidence type="ECO:0000256" key="2">
    <source>
        <dbReference type="ARBA" id="ARBA00022448"/>
    </source>
</evidence>
<dbReference type="InterPro" id="IPR011662">
    <property type="entry name" value="Secretin/TonB_short_N"/>
</dbReference>